<dbReference type="GO" id="GO:0005886">
    <property type="term" value="C:plasma membrane"/>
    <property type="evidence" value="ECO:0007669"/>
    <property type="project" value="TreeGrafter"/>
</dbReference>
<dbReference type="GO" id="GO:0072546">
    <property type="term" value="C:EMC complex"/>
    <property type="evidence" value="ECO:0007669"/>
    <property type="project" value="UniProtKB-UniRule"/>
</dbReference>
<dbReference type="GO" id="GO:0000139">
    <property type="term" value="C:Golgi membrane"/>
    <property type="evidence" value="ECO:0007669"/>
    <property type="project" value="UniProtKB-SubCell"/>
</dbReference>
<dbReference type="GO" id="GO:0022890">
    <property type="term" value="F:inorganic cation transmembrane transporter activity"/>
    <property type="evidence" value="ECO:0007669"/>
    <property type="project" value="TreeGrafter"/>
</dbReference>
<evidence type="ECO:0000256" key="8">
    <source>
        <dbReference type="RuleBase" id="RU367002"/>
    </source>
</evidence>
<dbReference type="PANTHER" id="PTHR21181">
    <property type="match status" value="1"/>
</dbReference>
<dbReference type="PANTHER" id="PTHR21181:SF7">
    <property type="entry name" value="ER MEMBRANE PROTEIN COMPLEX SUBUNIT 5"/>
    <property type="match status" value="1"/>
</dbReference>
<keyword evidence="5 8" id="KW-0256">Endoplasmic reticulum</keyword>
<reference evidence="10" key="1">
    <citation type="submission" date="2022-11" db="UniProtKB">
        <authorList>
            <consortium name="WormBaseParasite"/>
        </authorList>
    </citation>
    <scope>IDENTIFICATION</scope>
</reference>
<dbReference type="GO" id="GO:0031901">
    <property type="term" value="C:early endosome membrane"/>
    <property type="evidence" value="ECO:0007669"/>
    <property type="project" value="UniProtKB-SubCell"/>
</dbReference>
<feature type="transmembrane region" description="Helical" evidence="8">
    <location>
        <begin position="12"/>
        <end position="29"/>
    </location>
</feature>
<evidence type="ECO:0000256" key="7">
    <source>
        <dbReference type="ARBA" id="ARBA00023136"/>
    </source>
</evidence>
<keyword evidence="6 8" id="KW-1133">Transmembrane helix</keyword>
<comment type="subcellular location">
    <subcellularLocation>
        <location evidence="1">Endoplasmic reticulum membrane</location>
        <topology evidence="1">Multi-pass membrane protein</topology>
    </subcellularLocation>
    <subcellularLocation>
        <location evidence="8">Golgi apparatus membrane</location>
        <topology evidence="8">Multi-pass membrane protein</topology>
    </subcellularLocation>
    <subcellularLocation>
        <location evidence="8">Early endosome membrane</location>
        <topology evidence="8">Multi-pass membrane protein</topology>
    </subcellularLocation>
</comment>
<evidence type="ECO:0000313" key="9">
    <source>
        <dbReference type="Proteomes" id="UP000887566"/>
    </source>
</evidence>
<dbReference type="Proteomes" id="UP000887566">
    <property type="component" value="Unplaced"/>
</dbReference>
<accession>A0A914WGT1</accession>
<sequence>MSGGSWSTLVRSLCFIGLISLIHCAYSAAQHRSYLRLTEQEFTRLPADILLQTVVSLVLICYSAAHVAGDFLPIRADTQVRTKSWDTVGNCPSFYTFDHRAKSLSPYFAADLRPQ</sequence>
<comment type="function">
    <text evidence="8">Part of the endoplasmic reticulum membrane protein complex (EMC) that enables the energy-independent insertion into endoplasmic reticulum membranes of newly synthesized membrane proteins. May be involved in Mg(2+) transport.</text>
</comment>
<proteinExistence type="inferred from homology"/>
<evidence type="ECO:0000313" key="10">
    <source>
        <dbReference type="WBParaSite" id="PSAMB.scaffold3992size16097.g23177.t1"/>
    </source>
</evidence>
<keyword evidence="9" id="KW-1185">Reference proteome</keyword>
<dbReference type="Pfam" id="PF10270">
    <property type="entry name" value="MMgT"/>
    <property type="match status" value="1"/>
</dbReference>
<keyword evidence="8" id="KW-0460">Magnesium</keyword>
<keyword evidence="7 8" id="KW-0472">Membrane</keyword>
<evidence type="ECO:0000256" key="5">
    <source>
        <dbReference type="ARBA" id="ARBA00022824"/>
    </source>
</evidence>
<dbReference type="InterPro" id="IPR018937">
    <property type="entry name" value="MMgT"/>
</dbReference>
<evidence type="ECO:0000256" key="6">
    <source>
        <dbReference type="ARBA" id="ARBA00022989"/>
    </source>
</evidence>
<protein>
    <recommendedName>
        <fullName evidence="8">Membrane magnesium transporter</fullName>
    </recommendedName>
</protein>
<keyword evidence="4 8" id="KW-0812">Transmembrane</keyword>
<name>A0A914WGT1_9BILA</name>
<keyword evidence="8" id="KW-0333">Golgi apparatus</keyword>
<evidence type="ECO:0000256" key="3">
    <source>
        <dbReference type="ARBA" id="ARBA00011276"/>
    </source>
</evidence>
<evidence type="ECO:0000256" key="2">
    <source>
        <dbReference type="ARBA" id="ARBA00006109"/>
    </source>
</evidence>
<keyword evidence="8" id="KW-0813">Transport</keyword>
<evidence type="ECO:0000256" key="4">
    <source>
        <dbReference type="ARBA" id="ARBA00022692"/>
    </source>
</evidence>
<comment type="similarity">
    <text evidence="2 8">Belongs to the membrane magnesium transporter (TC 1.A.67) family.</text>
</comment>
<comment type="subunit">
    <text evidence="3">Component of the ER membrane protein complex (EMC).</text>
</comment>
<feature type="transmembrane region" description="Helical" evidence="8">
    <location>
        <begin position="49"/>
        <end position="72"/>
    </location>
</feature>
<evidence type="ECO:0000256" key="1">
    <source>
        <dbReference type="ARBA" id="ARBA00004477"/>
    </source>
</evidence>
<dbReference type="WBParaSite" id="PSAMB.scaffold3992size16097.g23177.t1">
    <property type="protein sequence ID" value="PSAMB.scaffold3992size16097.g23177.t1"/>
    <property type="gene ID" value="PSAMB.scaffold3992size16097.g23177"/>
</dbReference>
<dbReference type="AlphaFoldDB" id="A0A914WGT1"/>
<organism evidence="9 10">
    <name type="scientific">Plectus sambesii</name>
    <dbReference type="NCBI Taxonomy" id="2011161"/>
    <lineage>
        <taxon>Eukaryota</taxon>
        <taxon>Metazoa</taxon>
        <taxon>Ecdysozoa</taxon>
        <taxon>Nematoda</taxon>
        <taxon>Chromadorea</taxon>
        <taxon>Plectida</taxon>
        <taxon>Plectina</taxon>
        <taxon>Plectoidea</taxon>
        <taxon>Plectidae</taxon>
        <taxon>Plectus</taxon>
    </lineage>
</organism>
<keyword evidence="8" id="KW-0967">Endosome</keyword>